<gene>
    <name evidence="2" type="ORF">TIFTF001_027087</name>
</gene>
<dbReference type="AlphaFoldDB" id="A0AA88DMD8"/>
<feature type="compositionally biased region" description="Polar residues" evidence="1">
    <location>
        <begin position="83"/>
        <end position="92"/>
    </location>
</feature>
<name>A0AA88DMD8_FICCA</name>
<reference evidence="2" key="1">
    <citation type="submission" date="2023-07" db="EMBL/GenBank/DDBJ databases">
        <title>draft genome sequence of fig (Ficus carica).</title>
        <authorList>
            <person name="Takahashi T."/>
            <person name="Nishimura K."/>
        </authorList>
    </citation>
    <scope>NUCLEOTIDE SEQUENCE</scope>
</reference>
<accession>A0AA88DMD8</accession>
<evidence type="ECO:0000313" key="3">
    <source>
        <dbReference type="Proteomes" id="UP001187192"/>
    </source>
</evidence>
<evidence type="ECO:0000313" key="2">
    <source>
        <dbReference type="EMBL" id="GMN57973.1"/>
    </source>
</evidence>
<feature type="compositionally biased region" description="Pro residues" evidence="1">
    <location>
        <begin position="1"/>
        <end position="23"/>
    </location>
</feature>
<protein>
    <submittedName>
        <fullName evidence="2">Uncharacterized protein</fullName>
    </submittedName>
</protein>
<proteinExistence type="predicted"/>
<keyword evidence="3" id="KW-1185">Reference proteome</keyword>
<dbReference type="Proteomes" id="UP001187192">
    <property type="component" value="Unassembled WGS sequence"/>
</dbReference>
<dbReference type="EMBL" id="BTGU01000074">
    <property type="protein sequence ID" value="GMN57973.1"/>
    <property type="molecule type" value="Genomic_DNA"/>
</dbReference>
<feature type="region of interest" description="Disordered" evidence="1">
    <location>
        <begin position="1"/>
        <end position="125"/>
    </location>
</feature>
<evidence type="ECO:0000256" key="1">
    <source>
        <dbReference type="SAM" id="MobiDB-lite"/>
    </source>
</evidence>
<sequence>MEKAPPPANLPPSRPAPPPPPPATSQHPPALDPQPRPSEIAFSQAAHHPSSPTGAISNLGSPPDHPSPIHDLGLATPLRSPTHESPPQTKSSLARHATSGKKSPLARNLQREAPPPAISNKCNLR</sequence>
<organism evidence="2 3">
    <name type="scientific">Ficus carica</name>
    <name type="common">Common fig</name>
    <dbReference type="NCBI Taxonomy" id="3494"/>
    <lineage>
        <taxon>Eukaryota</taxon>
        <taxon>Viridiplantae</taxon>
        <taxon>Streptophyta</taxon>
        <taxon>Embryophyta</taxon>
        <taxon>Tracheophyta</taxon>
        <taxon>Spermatophyta</taxon>
        <taxon>Magnoliopsida</taxon>
        <taxon>eudicotyledons</taxon>
        <taxon>Gunneridae</taxon>
        <taxon>Pentapetalae</taxon>
        <taxon>rosids</taxon>
        <taxon>fabids</taxon>
        <taxon>Rosales</taxon>
        <taxon>Moraceae</taxon>
        <taxon>Ficeae</taxon>
        <taxon>Ficus</taxon>
    </lineage>
</organism>
<comment type="caution">
    <text evidence="2">The sequence shown here is derived from an EMBL/GenBank/DDBJ whole genome shotgun (WGS) entry which is preliminary data.</text>
</comment>
<feature type="compositionally biased region" description="Polar residues" evidence="1">
    <location>
        <begin position="50"/>
        <end position="60"/>
    </location>
</feature>